<dbReference type="PANTHER" id="PTHR46233:SF3">
    <property type="entry name" value="HYDROXYACYLGLUTATHIONE HYDROLASE GLOC"/>
    <property type="match status" value="1"/>
</dbReference>
<gene>
    <name evidence="6" type="ORF">W908_06450</name>
</gene>
<sequence>MEKKYNSNNYSIEVLYHIGAYENSIHFIFDKATKTCAIVDPAWEPDLFLKKIKDKGYTLTDIWITHWHGDHTNAVDDLANKTGAKITAGVNEVPYLNIENPVHTVDDGDMIKLGDIEIKIIETPGHTAGGVCYLLDEHLIAGDTLFVYGVGICSLAGSNPVTLFHSLKKLMAQVPDDIHLLCGHNYGSEITTTIAEQKKANPFLLIEDEDTFVRYRMHVHDSTRTYPMSPMTLDEVNALL</sequence>
<dbReference type="Proteomes" id="UP000068905">
    <property type="component" value="Chromosome"/>
</dbReference>
<name>A0A0M4L5Z3_9GAMM</name>
<dbReference type="STRING" id="1125411.W908_06450"/>
<evidence type="ECO:0000256" key="3">
    <source>
        <dbReference type="ARBA" id="ARBA00022801"/>
    </source>
</evidence>
<dbReference type="AlphaFoldDB" id="A0A0M4L5Z3"/>
<dbReference type="SUPFAM" id="SSF56281">
    <property type="entry name" value="Metallo-hydrolase/oxidoreductase"/>
    <property type="match status" value="1"/>
</dbReference>
<dbReference type="SMART" id="SM00849">
    <property type="entry name" value="Lactamase_B"/>
    <property type="match status" value="1"/>
</dbReference>
<evidence type="ECO:0000313" key="7">
    <source>
        <dbReference type="Proteomes" id="UP000068905"/>
    </source>
</evidence>
<dbReference type="RefSeq" id="WP_053820409.1">
    <property type="nucleotide sequence ID" value="NZ_CP006911.1"/>
</dbReference>
<evidence type="ECO:0000256" key="4">
    <source>
        <dbReference type="ARBA" id="ARBA00022833"/>
    </source>
</evidence>
<keyword evidence="3" id="KW-0378">Hydrolase</keyword>
<dbReference type="InterPro" id="IPR051453">
    <property type="entry name" value="MBL_Glyoxalase_II"/>
</dbReference>
<keyword evidence="7" id="KW-1185">Reference proteome</keyword>
<keyword evidence="4" id="KW-0862">Zinc</keyword>
<comment type="cofactor">
    <cofactor evidence="1">
        <name>Zn(2+)</name>
        <dbReference type="ChEBI" id="CHEBI:29105"/>
    </cofactor>
</comment>
<accession>A0A0M4L5Z3</accession>
<feature type="domain" description="Metallo-beta-lactamase" evidence="5">
    <location>
        <begin position="22"/>
        <end position="184"/>
    </location>
</feature>
<dbReference type="PANTHER" id="PTHR46233">
    <property type="entry name" value="HYDROXYACYLGLUTATHIONE HYDROLASE GLOC"/>
    <property type="match status" value="1"/>
</dbReference>
<keyword evidence="2" id="KW-0479">Metal-binding</keyword>
<dbReference type="GO" id="GO:0016787">
    <property type="term" value="F:hydrolase activity"/>
    <property type="evidence" value="ECO:0007669"/>
    <property type="project" value="UniProtKB-KW"/>
</dbReference>
<dbReference type="GO" id="GO:0046872">
    <property type="term" value="F:metal ion binding"/>
    <property type="evidence" value="ECO:0007669"/>
    <property type="project" value="UniProtKB-KW"/>
</dbReference>
<dbReference type="EMBL" id="CP006911">
    <property type="protein sequence ID" value="ALE02200.1"/>
    <property type="molecule type" value="Genomic_DNA"/>
</dbReference>
<dbReference type="OrthoDB" id="9802248at2"/>
<dbReference type="Pfam" id="PF00753">
    <property type="entry name" value="Lactamase_B"/>
    <property type="match status" value="1"/>
</dbReference>
<dbReference type="InterPro" id="IPR036866">
    <property type="entry name" value="RibonucZ/Hydroxyglut_hydro"/>
</dbReference>
<evidence type="ECO:0000256" key="1">
    <source>
        <dbReference type="ARBA" id="ARBA00001947"/>
    </source>
</evidence>
<evidence type="ECO:0000259" key="5">
    <source>
        <dbReference type="SMART" id="SM00849"/>
    </source>
</evidence>
<protein>
    <submittedName>
        <fullName evidence="6">Beta-lactamase</fullName>
    </submittedName>
</protein>
<dbReference type="Gene3D" id="3.60.15.10">
    <property type="entry name" value="Ribonuclease Z/Hydroxyacylglutathione hydrolase-like"/>
    <property type="match status" value="1"/>
</dbReference>
<dbReference type="KEGG" id="tsn:W908_06450"/>
<organism evidence="6 7">
    <name type="scientific">Candidatus Pseudothioglobus singularis PS1</name>
    <dbReference type="NCBI Taxonomy" id="1125411"/>
    <lineage>
        <taxon>Bacteria</taxon>
        <taxon>Pseudomonadati</taxon>
        <taxon>Pseudomonadota</taxon>
        <taxon>Gammaproteobacteria</taxon>
        <taxon>Candidatus Pseudothioglobaceae</taxon>
        <taxon>Candidatus Pseudothioglobus</taxon>
    </lineage>
</organism>
<dbReference type="InterPro" id="IPR001279">
    <property type="entry name" value="Metallo-B-lactamas"/>
</dbReference>
<reference evidence="6 7" key="1">
    <citation type="journal article" date="2015" name="Genome Announc.">
        <title>Genome Sequence of 'Candidatus Thioglobus singularis' Strain PS1, a Mixotroph from the SUP05 Clade of Marine Gammaproteobacteria.</title>
        <authorList>
            <person name="Marshall K.T."/>
            <person name="Morris R.M."/>
        </authorList>
    </citation>
    <scope>NUCLEOTIDE SEQUENCE [LARGE SCALE GENOMIC DNA]</scope>
    <source>
        <strain evidence="6 7">PS1</strain>
    </source>
</reference>
<evidence type="ECO:0000256" key="2">
    <source>
        <dbReference type="ARBA" id="ARBA00022723"/>
    </source>
</evidence>
<evidence type="ECO:0000313" key="6">
    <source>
        <dbReference type="EMBL" id="ALE02200.1"/>
    </source>
</evidence>
<proteinExistence type="predicted"/>